<dbReference type="InterPro" id="IPR020904">
    <property type="entry name" value="Sc_DH/Rdtase_CS"/>
</dbReference>
<dbReference type="Gene3D" id="3.40.50.720">
    <property type="entry name" value="NAD(P)-binding Rossmann-like Domain"/>
    <property type="match status" value="1"/>
</dbReference>
<dbReference type="InterPro" id="IPR002347">
    <property type="entry name" value="SDR_fam"/>
</dbReference>
<dbReference type="PANTHER" id="PTHR43391:SF82">
    <property type="entry name" value="OXIDOREDUCTASE SADH-RELATED"/>
    <property type="match status" value="1"/>
</dbReference>
<accession>A0A2Z4RGY0</accession>
<dbReference type="PRINTS" id="PR00080">
    <property type="entry name" value="SDRFAMILY"/>
</dbReference>
<evidence type="ECO:0000256" key="2">
    <source>
        <dbReference type="ARBA" id="ARBA00023002"/>
    </source>
</evidence>
<dbReference type="Proteomes" id="UP000250299">
    <property type="component" value="Chromosome"/>
</dbReference>
<dbReference type="PRINTS" id="PR00081">
    <property type="entry name" value="GDHRDH"/>
</dbReference>
<dbReference type="GO" id="GO:0016491">
    <property type="term" value="F:oxidoreductase activity"/>
    <property type="evidence" value="ECO:0007669"/>
    <property type="project" value="UniProtKB-KW"/>
</dbReference>
<evidence type="ECO:0000256" key="3">
    <source>
        <dbReference type="RuleBase" id="RU000363"/>
    </source>
</evidence>
<proteinExistence type="inferred from homology"/>
<dbReference type="PANTHER" id="PTHR43391">
    <property type="entry name" value="RETINOL DEHYDROGENASE-RELATED"/>
    <property type="match status" value="1"/>
</dbReference>
<evidence type="ECO:0000313" key="5">
    <source>
        <dbReference type="Proteomes" id="UP000250299"/>
    </source>
</evidence>
<evidence type="ECO:0000313" key="4">
    <source>
        <dbReference type="EMBL" id="AWY40197.1"/>
    </source>
</evidence>
<dbReference type="Pfam" id="PF00106">
    <property type="entry name" value="adh_short"/>
    <property type="match status" value="1"/>
</dbReference>
<sequence>MSNEQGPVAVITGAASGIGRGLAQHAAGLGMRLVLADRDAAGLDALCEQLNRDGGRAIACVTDVGDVQQVERLRDRAVEAFGGVDLLFNNAGVMQTGFSWEISDAQWQRMLDVNLGGVINGIRTFMPLLLSQGRVTHVVNTASLAGIVSSPLMAPYNVTKQAVVALTETLHYELAMLGSQVSVSVLCPGPVASEIMASDQVANTAGSSFNQLLDSTIRQGMTPAELATQVFAAIEQKRFWILPHKGFKPALERRVHSILQETNPQFQMTDVEDDAHAAR</sequence>
<gene>
    <name evidence="4" type="ORF">DKY63_09960</name>
</gene>
<reference evidence="4 5" key="1">
    <citation type="submission" date="2018-05" db="EMBL/GenBank/DDBJ databases">
        <title>Whole genome sequence of Pseudomonas putida JBC17.</title>
        <authorList>
            <person name="Lee Y.H."/>
            <person name="David K."/>
        </authorList>
    </citation>
    <scope>NUCLEOTIDE SEQUENCE [LARGE SCALE GENOMIC DNA]</scope>
    <source>
        <strain evidence="4 5">JBC17</strain>
    </source>
</reference>
<organism evidence="4 5">
    <name type="scientific">Pseudomonas putida</name>
    <name type="common">Arthrobacter siderocapsulatus</name>
    <dbReference type="NCBI Taxonomy" id="303"/>
    <lineage>
        <taxon>Bacteria</taxon>
        <taxon>Pseudomonadati</taxon>
        <taxon>Pseudomonadota</taxon>
        <taxon>Gammaproteobacteria</taxon>
        <taxon>Pseudomonadales</taxon>
        <taxon>Pseudomonadaceae</taxon>
        <taxon>Pseudomonas</taxon>
    </lineage>
</organism>
<dbReference type="PROSITE" id="PS00061">
    <property type="entry name" value="ADH_SHORT"/>
    <property type="match status" value="1"/>
</dbReference>
<dbReference type="SUPFAM" id="SSF51735">
    <property type="entry name" value="NAD(P)-binding Rossmann-fold domains"/>
    <property type="match status" value="1"/>
</dbReference>
<comment type="similarity">
    <text evidence="1 3">Belongs to the short-chain dehydrogenases/reductases (SDR) family.</text>
</comment>
<dbReference type="AlphaFoldDB" id="A0A2Z4RGY0"/>
<dbReference type="CDD" id="cd05233">
    <property type="entry name" value="SDR_c"/>
    <property type="match status" value="1"/>
</dbReference>
<dbReference type="OrthoDB" id="9806974at2"/>
<dbReference type="EMBL" id="CP029693">
    <property type="protein sequence ID" value="AWY40197.1"/>
    <property type="molecule type" value="Genomic_DNA"/>
</dbReference>
<evidence type="ECO:0000256" key="1">
    <source>
        <dbReference type="ARBA" id="ARBA00006484"/>
    </source>
</evidence>
<protein>
    <submittedName>
        <fullName evidence="4">SDR family NAD(P)-dependent oxidoreductase</fullName>
    </submittedName>
</protein>
<name>A0A2Z4RGY0_PSEPU</name>
<dbReference type="InterPro" id="IPR036291">
    <property type="entry name" value="NAD(P)-bd_dom_sf"/>
</dbReference>
<keyword evidence="2" id="KW-0560">Oxidoreductase</keyword>
<dbReference type="RefSeq" id="WP_110963923.1">
    <property type="nucleotide sequence ID" value="NZ_CP029693.1"/>
</dbReference>